<gene>
    <name evidence="10" type="ORF">UFOPK1618_00410</name>
</gene>
<keyword evidence="5 8" id="KW-1133">Transmembrane helix</keyword>
<dbReference type="GO" id="GO:0016020">
    <property type="term" value="C:membrane"/>
    <property type="evidence" value="ECO:0007669"/>
    <property type="project" value="UniProtKB-SubCell"/>
</dbReference>
<evidence type="ECO:0000256" key="2">
    <source>
        <dbReference type="ARBA" id="ARBA00004829"/>
    </source>
</evidence>
<keyword evidence="7" id="KW-0413">Isomerase</keyword>
<evidence type="ECO:0000256" key="7">
    <source>
        <dbReference type="ARBA" id="ARBA00023235"/>
    </source>
</evidence>
<comment type="pathway">
    <text evidence="2">Carotenoid biosynthesis.</text>
</comment>
<feature type="transmembrane region" description="Helical" evidence="8">
    <location>
        <begin position="29"/>
        <end position="54"/>
    </location>
</feature>
<evidence type="ECO:0000256" key="4">
    <source>
        <dbReference type="ARBA" id="ARBA00022746"/>
    </source>
</evidence>
<evidence type="ECO:0000256" key="1">
    <source>
        <dbReference type="ARBA" id="ARBA00004141"/>
    </source>
</evidence>
<reference evidence="10" key="1">
    <citation type="submission" date="2020-05" db="EMBL/GenBank/DDBJ databases">
        <authorList>
            <person name="Chiriac C."/>
            <person name="Salcher M."/>
            <person name="Ghai R."/>
            <person name="Kavagutti S V."/>
        </authorList>
    </citation>
    <scope>NUCLEOTIDE SEQUENCE</scope>
</reference>
<dbReference type="EMBL" id="CAEZTF010000059">
    <property type="protein sequence ID" value="CAB4559171.1"/>
    <property type="molecule type" value="Genomic_DNA"/>
</dbReference>
<evidence type="ECO:0000256" key="8">
    <source>
        <dbReference type="SAM" id="Phobius"/>
    </source>
</evidence>
<keyword evidence="6 8" id="KW-0472">Membrane</keyword>
<dbReference type="GO" id="GO:0016120">
    <property type="term" value="P:carotene biosynthetic process"/>
    <property type="evidence" value="ECO:0007669"/>
    <property type="project" value="UniProtKB-ARBA"/>
</dbReference>
<dbReference type="Pfam" id="PF18916">
    <property type="entry name" value="Lycopene_cyc"/>
    <property type="match status" value="1"/>
</dbReference>
<evidence type="ECO:0000256" key="6">
    <source>
        <dbReference type="ARBA" id="ARBA00023136"/>
    </source>
</evidence>
<accession>A0A6J6D5C3</accession>
<evidence type="ECO:0000256" key="3">
    <source>
        <dbReference type="ARBA" id="ARBA00022692"/>
    </source>
</evidence>
<sequence>MTYLGLNAIFLGALAILTIPVFKQLPWRAIGLATVALLAITAVFDNVIIGLGIVAYDETKTSGIMIGLAPIEDFAYSLAAPILISLTMEYTKGLRWKR</sequence>
<dbReference type="InterPro" id="IPR017825">
    <property type="entry name" value="Lycopene_cyclase_dom"/>
</dbReference>
<feature type="domain" description="Lycopene cyclase" evidence="9">
    <location>
        <begin position="2"/>
        <end position="90"/>
    </location>
</feature>
<proteinExistence type="predicted"/>
<feature type="transmembrane region" description="Helical" evidence="8">
    <location>
        <begin position="6"/>
        <end position="22"/>
    </location>
</feature>
<evidence type="ECO:0000259" key="9">
    <source>
        <dbReference type="Pfam" id="PF18916"/>
    </source>
</evidence>
<dbReference type="GO" id="GO:0016872">
    <property type="term" value="F:intramolecular lyase activity"/>
    <property type="evidence" value="ECO:0007669"/>
    <property type="project" value="InterPro"/>
</dbReference>
<evidence type="ECO:0000313" key="10">
    <source>
        <dbReference type="EMBL" id="CAB4559171.1"/>
    </source>
</evidence>
<dbReference type="GO" id="GO:0016117">
    <property type="term" value="P:carotenoid biosynthetic process"/>
    <property type="evidence" value="ECO:0007669"/>
    <property type="project" value="UniProtKB-KW"/>
</dbReference>
<evidence type="ECO:0000256" key="5">
    <source>
        <dbReference type="ARBA" id="ARBA00022989"/>
    </source>
</evidence>
<name>A0A6J6D5C3_9ZZZZ</name>
<organism evidence="10">
    <name type="scientific">freshwater metagenome</name>
    <dbReference type="NCBI Taxonomy" id="449393"/>
    <lineage>
        <taxon>unclassified sequences</taxon>
        <taxon>metagenomes</taxon>
        <taxon>ecological metagenomes</taxon>
    </lineage>
</organism>
<dbReference type="AlphaFoldDB" id="A0A6J6D5C3"/>
<keyword evidence="4" id="KW-0125">Carotenoid biosynthesis</keyword>
<protein>
    <submittedName>
        <fullName evidence="10">Unannotated protein</fullName>
    </submittedName>
</protein>
<dbReference type="NCBIfam" id="TIGR03462">
    <property type="entry name" value="CarR_dom_SF"/>
    <property type="match status" value="1"/>
</dbReference>
<dbReference type="GO" id="GO:0045436">
    <property type="term" value="F:lycopene beta cyclase activity"/>
    <property type="evidence" value="ECO:0007669"/>
    <property type="project" value="UniProtKB-ARBA"/>
</dbReference>
<comment type="subcellular location">
    <subcellularLocation>
        <location evidence="1">Membrane</location>
        <topology evidence="1">Multi-pass membrane protein</topology>
    </subcellularLocation>
</comment>
<keyword evidence="3 8" id="KW-0812">Transmembrane</keyword>